<dbReference type="EMBL" id="BDSP01000141">
    <property type="protein sequence ID" value="GAX19956.1"/>
    <property type="molecule type" value="Genomic_DNA"/>
</dbReference>
<proteinExistence type="predicted"/>
<accession>A0A1Z5K1H2</accession>
<dbReference type="Gene3D" id="3.30.70.330">
    <property type="match status" value="1"/>
</dbReference>
<name>A0A1Z5K1H2_FISSO</name>
<comment type="caution">
    <text evidence="2">The sequence shown here is derived from an EMBL/GenBank/DDBJ whole genome shotgun (WGS) entry which is preliminary data.</text>
</comment>
<dbReference type="InParanoid" id="A0A1Z5K1H2"/>
<dbReference type="InterPro" id="IPR012677">
    <property type="entry name" value="Nucleotide-bd_a/b_plait_sf"/>
</dbReference>
<dbReference type="Proteomes" id="UP000198406">
    <property type="component" value="Unassembled WGS sequence"/>
</dbReference>
<gene>
    <name evidence="2" type="ORF">FisN_1Lh572</name>
</gene>
<evidence type="ECO:0000313" key="3">
    <source>
        <dbReference type="Proteomes" id="UP000198406"/>
    </source>
</evidence>
<evidence type="ECO:0000259" key="1">
    <source>
        <dbReference type="Pfam" id="PF22740"/>
    </source>
</evidence>
<keyword evidence="3" id="KW-1185">Reference proteome</keyword>
<dbReference type="OrthoDB" id="48736at2759"/>
<dbReference type="AlphaFoldDB" id="A0A1Z5K1H2"/>
<dbReference type="Pfam" id="PF22740">
    <property type="entry name" value="PapZ_C"/>
    <property type="match status" value="1"/>
</dbReference>
<reference evidence="2 3" key="1">
    <citation type="journal article" date="2015" name="Plant Cell">
        <title>Oil accumulation by the oleaginous diatom Fistulifera solaris as revealed by the genome and transcriptome.</title>
        <authorList>
            <person name="Tanaka T."/>
            <person name="Maeda Y."/>
            <person name="Veluchamy A."/>
            <person name="Tanaka M."/>
            <person name="Abida H."/>
            <person name="Marechal E."/>
            <person name="Bowler C."/>
            <person name="Muto M."/>
            <person name="Sunaga Y."/>
            <person name="Tanaka M."/>
            <person name="Yoshino T."/>
            <person name="Taniguchi T."/>
            <person name="Fukuda Y."/>
            <person name="Nemoto M."/>
            <person name="Matsumoto M."/>
            <person name="Wong P.S."/>
            <person name="Aburatani S."/>
            <person name="Fujibuchi W."/>
        </authorList>
    </citation>
    <scope>NUCLEOTIDE SEQUENCE [LARGE SCALE GENOMIC DNA]</scope>
    <source>
        <strain evidence="2 3">JPCC DA0580</strain>
    </source>
</reference>
<dbReference type="CDD" id="cd00590">
    <property type="entry name" value="RRM_SF"/>
    <property type="match status" value="1"/>
</dbReference>
<protein>
    <recommendedName>
        <fullName evidence="1">RapZ C-terminal domain-containing protein</fullName>
    </recommendedName>
</protein>
<dbReference type="InterPro" id="IPR053931">
    <property type="entry name" value="RapZ_C"/>
</dbReference>
<organism evidence="2 3">
    <name type="scientific">Fistulifera solaris</name>
    <name type="common">Oleaginous diatom</name>
    <dbReference type="NCBI Taxonomy" id="1519565"/>
    <lineage>
        <taxon>Eukaryota</taxon>
        <taxon>Sar</taxon>
        <taxon>Stramenopiles</taxon>
        <taxon>Ochrophyta</taxon>
        <taxon>Bacillariophyta</taxon>
        <taxon>Bacillariophyceae</taxon>
        <taxon>Bacillariophycidae</taxon>
        <taxon>Naviculales</taxon>
        <taxon>Naviculaceae</taxon>
        <taxon>Fistulifera</taxon>
    </lineage>
</organism>
<sequence length="386" mass="43257">MTASIENENENDNDGFEVTSRKKVPRKNLYIGNLPTQTDEVDLLRRLQQFLRVECSLKETDMTDLRIHSSARASHALLPCDNHLMDKIIQKLHRKDFLGKKLVVQKERKKKAYDTGSTSNNKQKAFGTWSQSTVEHVGQVVKEEIDQADDPVNTAIAAAAAVGVMSSLSLNPLLSQPMDDLLADYGEQDLNWKQMNNPTSDSLPEAAQQTSESRLTQLGKAPIHIQFYSFGYHHGAPNEARNGWSHAQPLPVHDCRDLGTVPGHLMWQDGLSGVVKRELMWNTDIRNMANDLAERVADAVMDAINEGGHGYALPLKMQVLVASELGRHRSVVFCELAATALRKRLRANENNQFREPCSVDTFHRDLPNRTALNAPSKSNKKDIFED</sequence>
<evidence type="ECO:0000313" key="2">
    <source>
        <dbReference type="EMBL" id="GAX19956.1"/>
    </source>
</evidence>
<feature type="domain" description="RapZ C-terminal" evidence="1">
    <location>
        <begin position="224"/>
        <end position="344"/>
    </location>
</feature>